<proteinExistence type="predicted"/>
<dbReference type="Pfam" id="PF00989">
    <property type="entry name" value="PAS"/>
    <property type="match status" value="1"/>
</dbReference>
<dbReference type="Gene3D" id="3.30.450.20">
    <property type="entry name" value="PAS domain"/>
    <property type="match status" value="2"/>
</dbReference>
<dbReference type="Pfam" id="PF07228">
    <property type="entry name" value="SpoIIE"/>
    <property type="match status" value="1"/>
</dbReference>
<sequence length="687" mass="73656">MEVVVMARRLGPADAAMAAGGLLDVLGVAAVVLDDHGRITLWSPPAEDLFGYTCEEALGREASRLLVEEGRRAQVHQAFEQVMAGGGTWAGAFPVQHKDGRTMLVEFRNTRLQAASGTLYALGLASPRETVRRLERDLALAARIVDQAPIGLAVLDEDLRYVMVNPALEKINGLPAAEHRGRTPHEVLPHLDVGAIEDRMRQVLATGRPVLDEFAVGRVPHDDRTHAWSSSFYRLEDQAHRVIGLAVSVIDITEPYEQSVAAARARRRLSLIADASIRVGTTLDLPTTARELAEVTVPEVADIAAVDLLDAALPGATTRADDGSAQFRAMAIKAADSTPATDAADPIGEVTRYHPHRLVTQAAVGGRPVLVPRVTAADLTRIARDENAARLLAEAGVHSYLAVPLIARGRVLGALDLKRTRTPAPFDQDDVLLASELAARAAVAIDNARWYQHQRQATLALQRHLLPPRHAPDPPGLSIAHRYQPASATDETGGDWFDVIPVDGGRTLLVVGDVMGSGITAAATMGQLRTTIRALARLTSDPADLLTHLDAVTRDLGDAMATSVIALYDPATGRCRLACAGHPPPVLARPGHAPHPVRLDPGPPLGVGGLPFPARDLTLRTGDDLVLYTDGLVEVRDQDIDQRLQTLTDLLAGPRRPLEDTCDLLLSALRRPDNQDDVALLIARAVP</sequence>
<dbReference type="CDD" id="cd00130">
    <property type="entry name" value="PAS"/>
    <property type="match status" value="2"/>
</dbReference>
<dbReference type="SUPFAM" id="SSF55781">
    <property type="entry name" value="GAF domain-like"/>
    <property type="match status" value="1"/>
</dbReference>
<dbReference type="InterPro" id="IPR029016">
    <property type="entry name" value="GAF-like_dom_sf"/>
</dbReference>
<dbReference type="InterPro" id="IPR013767">
    <property type="entry name" value="PAS_fold"/>
</dbReference>
<dbReference type="PROSITE" id="PS50112">
    <property type="entry name" value="PAS"/>
    <property type="match status" value="2"/>
</dbReference>
<dbReference type="Gene3D" id="3.30.450.40">
    <property type="match status" value="1"/>
</dbReference>
<dbReference type="Pfam" id="PF01590">
    <property type="entry name" value="GAF"/>
    <property type="match status" value="1"/>
</dbReference>
<dbReference type="PANTHER" id="PTHR43156:SF2">
    <property type="entry name" value="STAGE II SPORULATION PROTEIN E"/>
    <property type="match status" value="1"/>
</dbReference>
<reference evidence="4" key="1">
    <citation type="journal article" date="2019" name="Int. J. Syst. Evol. Microbiol.">
        <title>The Global Catalogue of Microorganisms (GCM) 10K type strain sequencing project: providing services to taxonomists for standard genome sequencing and annotation.</title>
        <authorList>
            <consortium name="The Broad Institute Genomics Platform"/>
            <consortium name="The Broad Institute Genome Sequencing Center for Infectious Disease"/>
            <person name="Wu L."/>
            <person name="Ma J."/>
        </authorList>
    </citation>
    <scope>NUCLEOTIDE SEQUENCE [LARGE SCALE GENOMIC DNA]</scope>
    <source>
        <strain evidence="4">JCM 13006</strain>
    </source>
</reference>
<feature type="domain" description="PAS" evidence="2">
    <location>
        <begin position="22"/>
        <end position="86"/>
    </location>
</feature>
<evidence type="ECO:0000259" key="2">
    <source>
        <dbReference type="PROSITE" id="PS50112"/>
    </source>
</evidence>
<dbReference type="SMART" id="SM00091">
    <property type="entry name" value="PAS"/>
    <property type="match status" value="2"/>
</dbReference>
<dbReference type="InterPro" id="IPR036457">
    <property type="entry name" value="PPM-type-like_dom_sf"/>
</dbReference>
<dbReference type="EMBL" id="BAABIS010000001">
    <property type="protein sequence ID" value="GAA4877351.1"/>
    <property type="molecule type" value="Genomic_DNA"/>
</dbReference>
<name>A0ABP9EGU1_9ACTN</name>
<dbReference type="InterPro" id="IPR035965">
    <property type="entry name" value="PAS-like_dom_sf"/>
</dbReference>
<evidence type="ECO:0000313" key="3">
    <source>
        <dbReference type="EMBL" id="GAA4877351.1"/>
    </source>
</evidence>
<dbReference type="Pfam" id="PF08448">
    <property type="entry name" value="PAS_4"/>
    <property type="match status" value="1"/>
</dbReference>
<keyword evidence="4" id="KW-1185">Reference proteome</keyword>
<dbReference type="SMART" id="SM00065">
    <property type="entry name" value="GAF"/>
    <property type="match status" value="1"/>
</dbReference>
<dbReference type="InterPro" id="IPR052016">
    <property type="entry name" value="Bact_Sigma-Reg"/>
</dbReference>
<gene>
    <name evidence="3" type="ORF">GCM10023235_66620</name>
</gene>
<dbReference type="Gene3D" id="3.60.40.10">
    <property type="entry name" value="PPM-type phosphatase domain"/>
    <property type="match status" value="1"/>
</dbReference>
<keyword evidence="1" id="KW-0378">Hydrolase</keyword>
<feature type="domain" description="PAS" evidence="2">
    <location>
        <begin position="137"/>
        <end position="207"/>
    </location>
</feature>
<dbReference type="NCBIfam" id="TIGR00229">
    <property type="entry name" value="sensory_box"/>
    <property type="match status" value="2"/>
</dbReference>
<dbReference type="InterPro" id="IPR001932">
    <property type="entry name" value="PPM-type_phosphatase-like_dom"/>
</dbReference>
<dbReference type="InterPro" id="IPR003018">
    <property type="entry name" value="GAF"/>
</dbReference>
<dbReference type="PANTHER" id="PTHR43156">
    <property type="entry name" value="STAGE II SPORULATION PROTEIN E-RELATED"/>
    <property type="match status" value="1"/>
</dbReference>
<comment type="caution">
    <text evidence="3">The sequence shown here is derived from an EMBL/GenBank/DDBJ whole genome shotgun (WGS) entry which is preliminary data.</text>
</comment>
<dbReference type="SUPFAM" id="SSF81606">
    <property type="entry name" value="PP2C-like"/>
    <property type="match status" value="1"/>
</dbReference>
<dbReference type="InterPro" id="IPR000014">
    <property type="entry name" value="PAS"/>
</dbReference>
<dbReference type="InterPro" id="IPR013656">
    <property type="entry name" value="PAS_4"/>
</dbReference>
<evidence type="ECO:0000256" key="1">
    <source>
        <dbReference type="ARBA" id="ARBA00022801"/>
    </source>
</evidence>
<organism evidence="3 4">
    <name type="scientific">Kitasatospora terrestris</name>
    <dbReference type="NCBI Taxonomy" id="258051"/>
    <lineage>
        <taxon>Bacteria</taxon>
        <taxon>Bacillati</taxon>
        <taxon>Actinomycetota</taxon>
        <taxon>Actinomycetes</taxon>
        <taxon>Kitasatosporales</taxon>
        <taxon>Streptomycetaceae</taxon>
        <taxon>Kitasatospora</taxon>
    </lineage>
</organism>
<protein>
    <submittedName>
        <fullName evidence="3">SpoIIE family protein phosphatase</fullName>
    </submittedName>
</protein>
<dbReference type="SMART" id="SM00331">
    <property type="entry name" value="PP2C_SIG"/>
    <property type="match status" value="1"/>
</dbReference>
<dbReference type="SUPFAM" id="SSF55785">
    <property type="entry name" value="PYP-like sensor domain (PAS domain)"/>
    <property type="match status" value="2"/>
</dbReference>
<evidence type="ECO:0000313" key="4">
    <source>
        <dbReference type="Proteomes" id="UP001501752"/>
    </source>
</evidence>
<dbReference type="Proteomes" id="UP001501752">
    <property type="component" value="Unassembled WGS sequence"/>
</dbReference>
<accession>A0ABP9EGU1</accession>